<dbReference type="RefSeq" id="WP_184708378.1">
    <property type="nucleotide sequence ID" value="NZ_JACHKZ010000012.1"/>
</dbReference>
<evidence type="ECO:0008006" key="5">
    <source>
        <dbReference type="Google" id="ProtNLM"/>
    </source>
</evidence>
<feature type="chain" id="PRO_5047012629" description="Peptidase C13" evidence="2">
    <location>
        <begin position="28"/>
        <end position="593"/>
    </location>
</feature>
<dbReference type="Pfam" id="PF01650">
    <property type="entry name" value="Peptidase_C13"/>
    <property type="match status" value="1"/>
</dbReference>
<evidence type="ECO:0000256" key="1">
    <source>
        <dbReference type="ARBA" id="ARBA00022737"/>
    </source>
</evidence>
<gene>
    <name evidence="3" type="ORF">HNP33_002285</name>
</gene>
<dbReference type="PANTHER" id="PTHR23084">
    <property type="entry name" value="PHOSPHATIDYLINOSITOL-4-PHOSPHATE 5-KINASE RELATED"/>
    <property type="match status" value="1"/>
</dbReference>
<protein>
    <recommendedName>
        <fullName evidence="5">Peptidase C13</fullName>
    </recommendedName>
</protein>
<comment type="caution">
    <text evidence="3">The sequence shown here is derived from an EMBL/GenBank/DDBJ whole genome shotgun (WGS) entry which is preliminary data.</text>
</comment>
<name>A0ABR6RGC5_9BURK</name>
<evidence type="ECO:0000256" key="2">
    <source>
        <dbReference type="SAM" id="SignalP"/>
    </source>
</evidence>
<dbReference type="Proteomes" id="UP000562492">
    <property type="component" value="Unassembled WGS sequence"/>
</dbReference>
<dbReference type="Pfam" id="PF02493">
    <property type="entry name" value="MORN"/>
    <property type="match status" value="7"/>
</dbReference>
<evidence type="ECO:0000313" key="3">
    <source>
        <dbReference type="EMBL" id="MBB6578205.1"/>
    </source>
</evidence>
<dbReference type="PANTHER" id="PTHR23084:SF263">
    <property type="entry name" value="MORN REPEAT-CONTAINING PROTEIN 1"/>
    <property type="match status" value="1"/>
</dbReference>
<accession>A0ABR6RGC5</accession>
<dbReference type="Gene3D" id="3.40.50.1460">
    <property type="match status" value="1"/>
</dbReference>
<organism evidence="3 4">
    <name type="scientific">Comamonas odontotermitis</name>
    <dbReference type="NCBI Taxonomy" id="379895"/>
    <lineage>
        <taxon>Bacteria</taxon>
        <taxon>Pseudomonadati</taxon>
        <taxon>Pseudomonadota</taxon>
        <taxon>Betaproteobacteria</taxon>
        <taxon>Burkholderiales</taxon>
        <taxon>Comamonadaceae</taxon>
        <taxon>Comamonas</taxon>
    </lineage>
</organism>
<keyword evidence="4" id="KW-1185">Reference proteome</keyword>
<sequence>MNTRPLHFFFRPAVLAACMAVVCHLYAAQPEAVPGAPAETPVLVLPDGGKYYGPLKDGLLDGTGRIVWNELRRYEGAFHHGRMEGQGTLTLAYGVYQGLFKDGDLNGPGRYASKDGEVYEGNFVDGEYDGQGVLSGNNGNRYEGRFEKGQFVRGTLTDASGQTMTGPFKNFQANGLMEATYPGGMVFKGEMRDGEFKGKGELRLADGKRIRADFDGSGADEGEIDYPNGDRYTGALYAAAAYGKGRMVYANGDVYEGQFAKDQPHGRGTLTPATSGKAVQTGQWRRGRLVNAAESGIPEDNSPEQAARNNEQALYAQNALLAQQMAALQPSDGAAAQMYALFIAGDGTQEVFRREAEYISQQFGQRYGTQGRSMLLANSRSSVARLPLATTASIERALGALGQKMNKERDLLFVYLTSHGSREHDLQLGMRGLQIPQLSARRLGELLKASGIRKQVVVVSACYSGGFIEPLQGPTTWVLTASRADRTSFGCADENDFTYFGRALFKESLPKATNLSDAFGQAKTLVEQWEAKLPAAEQAGAEPAANVASVAGADDTKPLLDKPAAAVEHSEPQMAVQPAFQKEVDAWFAARGK</sequence>
<dbReference type="SMART" id="SM00698">
    <property type="entry name" value="MORN"/>
    <property type="match status" value="6"/>
</dbReference>
<dbReference type="Gene3D" id="2.20.110.10">
    <property type="entry name" value="Histone H3 K4-specific methyltransferase SET7/9 N-terminal domain"/>
    <property type="match status" value="3"/>
</dbReference>
<dbReference type="InterPro" id="IPR001096">
    <property type="entry name" value="Peptidase_C13"/>
</dbReference>
<keyword evidence="1" id="KW-0677">Repeat</keyword>
<feature type="signal peptide" evidence="2">
    <location>
        <begin position="1"/>
        <end position="27"/>
    </location>
</feature>
<reference evidence="3 4" key="1">
    <citation type="submission" date="2020-08" db="EMBL/GenBank/DDBJ databases">
        <title>Functional genomics of gut bacteria from endangered species of beetles.</title>
        <authorList>
            <person name="Carlos-Shanley C."/>
        </authorList>
    </citation>
    <scope>NUCLEOTIDE SEQUENCE [LARGE SCALE GENOMIC DNA]</scope>
    <source>
        <strain evidence="3 4">S00124</strain>
    </source>
</reference>
<dbReference type="SUPFAM" id="SSF82185">
    <property type="entry name" value="Histone H3 K4-specific methyltransferase SET7/9 N-terminal domain"/>
    <property type="match status" value="2"/>
</dbReference>
<evidence type="ECO:0000313" key="4">
    <source>
        <dbReference type="Proteomes" id="UP000562492"/>
    </source>
</evidence>
<proteinExistence type="predicted"/>
<keyword evidence="2" id="KW-0732">Signal</keyword>
<dbReference type="InterPro" id="IPR003409">
    <property type="entry name" value="MORN"/>
</dbReference>
<dbReference type="EMBL" id="JACHKZ010000012">
    <property type="protein sequence ID" value="MBB6578205.1"/>
    <property type="molecule type" value="Genomic_DNA"/>
</dbReference>